<keyword evidence="1 6" id="KW-0575">Peroxidase</keyword>
<dbReference type="Proteomes" id="UP000031338">
    <property type="component" value="Unassembled WGS sequence"/>
</dbReference>
<dbReference type="GO" id="GO:0045454">
    <property type="term" value="P:cell redox homeostasis"/>
    <property type="evidence" value="ECO:0007669"/>
    <property type="project" value="TreeGrafter"/>
</dbReference>
<keyword evidence="3 6" id="KW-0560">Oxidoreductase</keyword>
<keyword evidence="4 6" id="KW-0676">Redox-active center</keyword>
<dbReference type="GO" id="GO:0042744">
    <property type="term" value="P:hydrogen peroxide catabolic process"/>
    <property type="evidence" value="ECO:0007669"/>
    <property type="project" value="TreeGrafter"/>
</dbReference>
<dbReference type="RefSeq" id="WP_039332231.1">
    <property type="nucleotide sequence ID" value="NZ_JBNNWK010000001.1"/>
</dbReference>
<evidence type="ECO:0000313" key="8">
    <source>
        <dbReference type="EMBL" id="KHS48463.1"/>
    </source>
</evidence>
<dbReference type="InterPro" id="IPR037944">
    <property type="entry name" value="PRX5-like"/>
</dbReference>
<dbReference type="PANTHER" id="PTHR10430">
    <property type="entry name" value="PEROXIREDOXIN"/>
    <property type="match status" value="1"/>
</dbReference>
<keyword evidence="2 6" id="KW-0049">Antioxidant</keyword>
<reference evidence="8 9" key="1">
    <citation type="submission" date="2014-10" db="EMBL/GenBank/DDBJ databases">
        <title>Draft genome sequence of Novosphingobium subterraneum DSM 12447.</title>
        <authorList>
            <person name="Gan H.M."/>
            <person name="Gan H.Y."/>
            <person name="Savka M.A."/>
        </authorList>
    </citation>
    <scope>NUCLEOTIDE SEQUENCE [LARGE SCALE GENOMIC DNA]</scope>
    <source>
        <strain evidence="8 9">DSM 12447</strain>
    </source>
</reference>
<feature type="active site" description="Cysteine sulfenic acid (-SOH) intermediate" evidence="5">
    <location>
        <position position="49"/>
    </location>
</feature>
<evidence type="ECO:0000259" key="7">
    <source>
        <dbReference type="PROSITE" id="PS51352"/>
    </source>
</evidence>
<comment type="function">
    <text evidence="6">Thiol-specific peroxidase that catalyzes the reduction of hydrogen peroxide and organic hydroperoxides to water and alcohols, respectively. Plays a role in cell protection against oxidative stress by detoxifying peroxides.</text>
</comment>
<dbReference type="GO" id="GO:0034599">
    <property type="term" value="P:cellular response to oxidative stress"/>
    <property type="evidence" value="ECO:0007669"/>
    <property type="project" value="InterPro"/>
</dbReference>
<dbReference type="PATRIC" id="fig|48936.3.peg.1142"/>
<dbReference type="InterPro" id="IPR013766">
    <property type="entry name" value="Thioredoxin_domain"/>
</dbReference>
<dbReference type="GO" id="GO:0005737">
    <property type="term" value="C:cytoplasm"/>
    <property type="evidence" value="ECO:0007669"/>
    <property type="project" value="TreeGrafter"/>
</dbReference>
<accession>A0A0B9AGM2</accession>
<evidence type="ECO:0000256" key="6">
    <source>
        <dbReference type="RuleBase" id="RU366011"/>
    </source>
</evidence>
<protein>
    <recommendedName>
        <fullName evidence="6">Glutathione-dependent peroxiredoxin</fullName>
        <ecNumber evidence="6">1.11.1.27</ecNumber>
    </recommendedName>
</protein>
<evidence type="ECO:0000256" key="2">
    <source>
        <dbReference type="ARBA" id="ARBA00022862"/>
    </source>
</evidence>
<name>A0A0B9AGM2_9SPHN</name>
<dbReference type="InterPro" id="IPR013740">
    <property type="entry name" value="Redoxin"/>
</dbReference>
<sequence>MTIAVGDKLPDVKIVKATAEGPEAVQSADYFKGKRVALFSVPGAFTPTCSAKHLPGYVEKAADLKAKGIDEIACTAVNDPFVMKAWGAASGSSDVTMLADGNGDLAEALGLTMDGSGFGLGKRGQRFSMVVNDGVVEQLFVEAPGDFKVSSAEHMIENI</sequence>
<dbReference type="PANTHER" id="PTHR10430:SF16">
    <property type="entry name" value="PEROXIREDOXIN-5, MITOCHONDRIAL"/>
    <property type="match status" value="1"/>
</dbReference>
<dbReference type="EMBL" id="JRVC01000004">
    <property type="protein sequence ID" value="KHS48463.1"/>
    <property type="molecule type" value="Genomic_DNA"/>
</dbReference>
<dbReference type="Gene3D" id="3.40.30.10">
    <property type="entry name" value="Glutaredoxin"/>
    <property type="match status" value="1"/>
</dbReference>
<dbReference type="SUPFAM" id="SSF52833">
    <property type="entry name" value="Thioredoxin-like"/>
    <property type="match status" value="1"/>
</dbReference>
<dbReference type="EC" id="1.11.1.27" evidence="6"/>
<evidence type="ECO:0000313" key="9">
    <source>
        <dbReference type="Proteomes" id="UP000031338"/>
    </source>
</evidence>
<keyword evidence="9" id="KW-1185">Reference proteome</keyword>
<proteinExistence type="inferred from homology"/>
<evidence type="ECO:0000256" key="3">
    <source>
        <dbReference type="ARBA" id="ARBA00023002"/>
    </source>
</evidence>
<dbReference type="CDD" id="cd03013">
    <property type="entry name" value="PRX5_like"/>
    <property type="match status" value="1"/>
</dbReference>
<feature type="domain" description="Thioredoxin" evidence="7">
    <location>
        <begin position="3"/>
        <end position="159"/>
    </location>
</feature>
<gene>
    <name evidence="8" type="ORF">NJ75_01134</name>
</gene>
<dbReference type="GO" id="GO:0008379">
    <property type="term" value="F:thioredoxin peroxidase activity"/>
    <property type="evidence" value="ECO:0007669"/>
    <property type="project" value="InterPro"/>
</dbReference>
<comment type="catalytic activity">
    <reaction evidence="6">
        <text>a hydroperoxide + 2 glutathione = an alcohol + glutathione disulfide + H2O</text>
        <dbReference type="Rhea" id="RHEA:62632"/>
        <dbReference type="ChEBI" id="CHEBI:15377"/>
        <dbReference type="ChEBI" id="CHEBI:30879"/>
        <dbReference type="ChEBI" id="CHEBI:35924"/>
        <dbReference type="ChEBI" id="CHEBI:57925"/>
        <dbReference type="ChEBI" id="CHEBI:58297"/>
        <dbReference type="EC" id="1.11.1.27"/>
    </reaction>
</comment>
<evidence type="ECO:0000256" key="5">
    <source>
        <dbReference type="PIRSR" id="PIRSR637944-1"/>
    </source>
</evidence>
<evidence type="ECO:0000256" key="1">
    <source>
        <dbReference type="ARBA" id="ARBA00022559"/>
    </source>
</evidence>
<dbReference type="InterPro" id="IPR036249">
    <property type="entry name" value="Thioredoxin-like_sf"/>
</dbReference>
<evidence type="ECO:0000256" key="4">
    <source>
        <dbReference type="ARBA" id="ARBA00023284"/>
    </source>
</evidence>
<comment type="caution">
    <text evidence="8">The sequence shown here is derived from an EMBL/GenBank/DDBJ whole genome shotgun (WGS) entry which is preliminary data.</text>
</comment>
<dbReference type="FunFam" id="3.40.30.10:FF:000020">
    <property type="entry name" value="Peroxiredoxin"/>
    <property type="match status" value="1"/>
</dbReference>
<dbReference type="PROSITE" id="PS51352">
    <property type="entry name" value="THIOREDOXIN_2"/>
    <property type="match status" value="1"/>
</dbReference>
<dbReference type="Pfam" id="PF08534">
    <property type="entry name" value="Redoxin"/>
    <property type="match status" value="1"/>
</dbReference>
<dbReference type="AlphaFoldDB" id="A0A0B9AGM2"/>
<comment type="similarity">
    <text evidence="6">Belongs to the peroxiredoxin family. Prx5 subfamily.</text>
</comment>
<dbReference type="STRING" id="48936.NJ75_01134"/>
<organism evidence="8 9">
    <name type="scientific">Novosphingobium subterraneum</name>
    <dbReference type="NCBI Taxonomy" id="48936"/>
    <lineage>
        <taxon>Bacteria</taxon>
        <taxon>Pseudomonadati</taxon>
        <taxon>Pseudomonadota</taxon>
        <taxon>Alphaproteobacteria</taxon>
        <taxon>Sphingomonadales</taxon>
        <taxon>Sphingomonadaceae</taxon>
        <taxon>Novosphingobium</taxon>
    </lineage>
</organism>